<evidence type="ECO:0000313" key="2">
    <source>
        <dbReference type="Proteomes" id="UP001156484"/>
    </source>
</evidence>
<accession>A0ACD4DJW8</accession>
<reference evidence="1" key="1">
    <citation type="submission" date="2022-10" db="EMBL/GenBank/DDBJ databases">
        <title>Rhodococcus ferula Z13 complete genome.</title>
        <authorList>
            <person name="Long X."/>
            <person name="Zang M."/>
        </authorList>
    </citation>
    <scope>NUCLEOTIDE SEQUENCE</scope>
    <source>
        <strain evidence="1">Z13</strain>
    </source>
</reference>
<name>A0ACD4DJW8_9NOCA</name>
<dbReference type="Proteomes" id="UP001156484">
    <property type="component" value="Chromosome"/>
</dbReference>
<gene>
    <name evidence="1" type="ORF">OED52_06955</name>
</gene>
<dbReference type="EMBL" id="CP107551">
    <property type="protein sequence ID" value="UYP20266.1"/>
    <property type="molecule type" value="Genomic_DNA"/>
</dbReference>
<keyword evidence="1" id="KW-0413">Isomerase</keyword>
<keyword evidence="2" id="KW-1185">Reference proteome</keyword>
<sequence length="187" mass="20449">MNTTALRHSEADRPLTEVISSLRADDWNAASPCEGWTARDVVAHLVDTQREFLTGRGLDVGERPDLGDAVQAWTTHAARVARILADDATAGTPFDGYFGPSTIGATFERFYVWDMLVHRWDLARSAGLDAWFTDTELDRIEAGIDGFGDSLYMEGICAPAVPAPEDADRLTRVLARLGRNTTAPVRG</sequence>
<proteinExistence type="predicted"/>
<evidence type="ECO:0000313" key="1">
    <source>
        <dbReference type="EMBL" id="UYP20266.1"/>
    </source>
</evidence>
<protein>
    <submittedName>
        <fullName evidence="1">Maleylpyruvate isomerase family mycothiol-dependent enzyme</fullName>
    </submittedName>
</protein>
<organism evidence="1 2">
    <name type="scientific">Rhodococcus sacchari</name>
    <dbReference type="NCBI Taxonomy" id="2962047"/>
    <lineage>
        <taxon>Bacteria</taxon>
        <taxon>Bacillati</taxon>
        <taxon>Actinomycetota</taxon>
        <taxon>Actinomycetes</taxon>
        <taxon>Mycobacteriales</taxon>
        <taxon>Nocardiaceae</taxon>
        <taxon>Rhodococcus</taxon>
    </lineage>
</organism>